<dbReference type="EMBL" id="HBGV01011119">
    <property type="protein sequence ID" value="CAD9496944.1"/>
    <property type="molecule type" value="Transcribed_RNA"/>
</dbReference>
<keyword evidence="1" id="KW-0406">Ion transport</keyword>
<keyword evidence="1" id="KW-0813">Transport</keyword>
<proteinExistence type="predicted"/>
<evidence type="ECO:0008006" key="4">
    <source>
        <dbReference type="Google" id="ProtNLM"/>
    </source>
</evidence>
<dbReference type="PANTHER" id="PTHR31503">
    <property type="entry name" value="VACUOLAR CALCIUM ION TRANSPORTER"/>
    <property type="match status" value="1"/>
</dbReference>
<feature type="transmembrane region" description="Helical" evidence="2">
    <location>
        <begin position="70"/>
        <end position="88"/>
    </location>
</feature>
<keyword evidence="2" id="KW-0472">Membrane</keyword>
<name>A0A7S2HPW8_9STRA</name>
<reference evidence="3" key="1">
    <citation type="submission" date="2021-01" db="EMBL/GenBank/DDBJ databases">
        <authorList>
            <person name="Corre E."/>
            <person name="Pelletier E."/>
            <person name="Niang G."/>
            <person name="Scheremetjew M."/>
            <person name="Finn R."/>
            <person name="Kale V."/>
            <person name="Holt S."/>
            <person name="Cochrane G."/>
            <person name="Meng A."/>
            <person name="Brown T."/>
            <person name="Cohen L."/>
        </authorList>
    </citation>
    <scope>NUCLEOTIDE SEQUENCE</scope>
    <source>
        <strain evidence="3">CCMP826</strain>
    </source>
</reference>
<evidence type="ECO:0000313" key="3">
    <source>
        <dbReference type="EMBL" id="CAD9496944.1"/>
    </source>
</evidence>
<dbReference type="AlphaFoldDB" id="A0A7S2HPW8"/>
<dbReference type="GO" id="GO:0016020">
    <property type="term" value="C:membrane"/>
    <property type="evidence" value="ECO:0007669"/>
    <property type="project" value="InterPro"/>
</dbReference>
<dbReference type="PANTHER" id="PTHR31503:SF36">
    <property type="entry name" value="SODIUM_CALCIUM EXCHANGER MEMBRANE REGION DOMAIN-CONTAINING PROTEIN"/>
    <property type="match status" value="1"/>
</dbReference>
<keyword evidence="2" id="KW-0812">Transmembrane</keyword>
<feature type="transmembrane region" description="Helical" evidence="2">
    <location>
        <begin position="94"/>
        <end position="115"/>
    </location>
</feature>
<gene>
    <name evidence="3" type="ORF">HTAM1171_LOCUS6851</name>
</gene>
<dbReference type="GO" id="GO:0006874">
    <property type="term" value="P:intracellular calcium ion homeostasis"/>
    <property type="evidence" value="ECO:0007669"/>
    <property type="project" value="TreeGrafter"/>
</dbReference>
<keyword evidence="2" id="KW-1133">Transmembrane helix</keyword>
<sequence>MPPFYVSFILAPLASNSSEVLASQYYAKKKTSKTISVSLTALEGAASMNNTFCLSIFMGLIFFRGLAWQYTAETIAIIAVQLILGIMVQKSSMSTLRACIILAVFPLSIAFIAFLEALGFD</sequence>
<dbReference type="InterPro" id="IPR004713">
    <property type="entry name" value="CaH_exchang"/>
</dbReference>
<evidence type="ECO:0000256" key="2">
    <source>
        <dbReference type="SAM" id="Phobius"/>
    </source>
</evidence>
<protein>
    <recommendedName>
        <fullName evidence="4">Sodium/calcium exchanger membrane region domain-containing protein</fullName>
    </recommendedName>
</protein>
<evidence type="ECO:0000256" key="1">
    <source>
        <dbReference type="ARBA" id="ARBA00023065"/>
    </source>
</evidence>
<accession>A0A7S2HPW8</accession>
<organism evidence="3">
    <name type="scientific">Helicotheca tamesis</name>
    <dbReference type="NCBI Taxonomy" id="374047"/>
    <lineage>
        <taxon>Eukaryota</taxon>
        <taxon>Sar</taxon>
        <taxon>Stramenopiles</taxon>
        <taxon>Ochrophyta</taxon>
        <taxon>Bacillariophyta</taxon>
        <taxon>Mediophyceae</taxon>
        <taxon>Lithodesmiophycidae</taxon>
        <taxon>Lithodesmiales</taxon>
        <taxon>Lithodesmiaceae</taxon>
        <taxon>Helicotheca</taxon>
    </lineage>
</organism>
<dbReference type="GO" id="GO:0015369">
    <property type="term" value="F:calcium:proton antiporter activity"/>
    <property type="evidence" value="ECO:0007669"/>
    <property type="project" value="TreeGrafter"/>
</dbReference>